<keyword evidence="1" id="KW-0812">Transmembrane</keyword>
<name>A0A1F6AI76_9BACT</name>
<sequence length="113" mass="12387">MAGFFVVNGEIMKVLKIIGIGFLALLLLAVIIALIPGGDKKLKETNEQLQEKIEEQKETISGDTPARKLAILDTNNPNPPSQTITAFAVVLKELNSKCTEEDEQEIADYIVFS</sequence>
<dbReference type="Proteomes" id="UP000178759">
    <property type="component" value="Unassembled WGS sequence"/>
</dbReference>
<reference evidence="2 3" key="1">
    <citation type="journal article" date="2016" name="Nat. Commun.">
        <title>Thousands of microbial genomes shed light on interconnected biogeochemical processes in an aquifer system.</title>
        <authorList>
            <person name="Anantharaman K."/>
            <person name="Brown C.T."/>
            <person name="Hug L.A."/>
            <person name="Sharon I."/>
            <person name="Castelle C.J."/>
            <person name="Probst A.J."/>
            <person name="Thomas B.C."/>
            <person name="Singh A."/>
            <person name="Wilkins M.J."/>
            <person name="Karaoz U."/>
            <person name="Brodie E.L."/>
            <person name="Williams K.H."/>
            <person name="Hubbard S.S."/>
            <person name="Banfield J.F."/>
        </authorList>
    </citation>
    <scope>NUCLEOTIDE SEQUENCE [LARGE SCALE GENOMIC DNA]</scope>
</reference>
<gene>
    <name evidence="2" type="ORF">A3A79_04545</name>
</gene>
<evidence type="ECO:0000256" key="1">
    <source>
        <dbReference type="SAM" id="Phobius"/>
    </source>
</evidence>
<organism evidence="2 3">
    <name type="scientific">Candidatus Gottesmanbacteria bacterium RIFCSPLOWO2_01_FULL_43_11b</name>
    <dbReference type="NCBI Taxonomy" id="1798392"/>
    <lineage>
        <taxon>Bacteria</taxon>
        <taxon>Candidatus Gottesmaniibacteriota</taxon>
    </lineage>
</organism>
<keyword evidence="1" id="KW-0472">Membrane</keyword>
<evidence type="ECO:0000313" key="3">
    <source>
        <dbReference type="Proteomes" id="UP000178759"/>
    </source>
</evidence>
<protein>
    <submittedName>
        <fullName evidence="2">Uncharacterized protein</fullName>
    </submittedName>
</protein>
<keyword evidence="1" id="KW-1133">Transmembrane helix</keyword>
<dbReference type="EMBL" id="MFJV01000001">
    <property type="protein sequence ID" value="OGG24424.1"/>
    <property type="molecule type" value="Genomic_DNA"/>
</dbReference>
<dbReference type="STRING" id="1798392.A3A79_04545"/>
<evidence type="ECO:0000313" key="2">
    <source>
        <dbReference type="EMBL" id="OGG24424.1"/>
    </source>
</evidence>
<feature type="transmembrane region" description="Helical" evidence="1">
    <location>
        <begin position="14"/>
        <end position="35"/>
    </location>
</feature>
<comment type="caution">
    <text evidence="2">The sequence shown here is derived from an EMBL/GenBank/DDBJ whole genome shotgun (WGS) entry which is preliminary data.</text>
</comment>
<proteinExistence type="predicted"/>
<dbReference type="AlphaFoldDB" id="A0A1F6AI76"/>
<accession>A0A1F6AI76</accession>